<dbReference type="RefSeq" id="WP_169413088.1">
    <property type="nucleotide sequence ID" value="NZ_JAAXKZ010000037.1"/>
</dbReference>
<feature type="compositionally biased region" description="Basic and acidic residues" evidence="1">
    <location>
        <begin position="50"/>
        <end position="79"/>
    </location>
</feature>
<dbReference type="AlphaFoldDB" id="A0A848DIJ1"/>
<organism evidence="2 3">
    <name type="scientific">Pseudonocardia bannensis</name>
    <dbReference type="NCBI Taxonomy" id="630973"/>
    <lineage>
        <taxon>Bacteria</taxon>
        <taxon>Bacillati</taxon>
        <taxon>Actinomycetota</taxon>
        <taxon>Actinomycetes</taxon>
        <taxon>Pseudonocardiales</taxon>
        <taxon>Pseudonocardiaceae</taxon>
        <taxon>Pseudonocardia</taxon>
    </lineage>
</organism>
<gene>
    <name evidence="2" type="ORF">HF519_12545</name>
</gene>
<dbReference type="Proteomes" id="UP000586918">
    <property type="component" value="Unassembled WGS sequence"/>
</dbReference>
<sequence>MVTPSPPSGADSTGPAGERALLIDDRLDMLVTGEPVAEIDDTLGCLGRQLRDARSRHETEAATRLRRWIDGRLDERNSFRPEPPTPPPAARDPRTPANAGPATA</sequence>
<protein>
    <submittedName>
        <fullName evidence="2">Uncharacterized protein</fullName>
    </submittedName>
</protein>
<keyword evidence="3" id="KW-1185">Reference proteome</keyword>
<comment type="caution">
    <text evidence="2">The sequence shown here is derived from an EMBL/GenBank/DDBJ whole genome shotgun (WGS) entry which is preliminary data.</text>
</comment>
<name>A0A848DIJ1_9PSEU</name>
<feature type="region of interest" description="Disordered" evidence="1">
    <location>
        <begin position="50"/>
        <end position="104"/>
    </location>
</feature>
<evidence type="ECO:0000256" key="1">
    <source>
        <dbReference type="SAM" id="MobiDB-lite"/>
    </source>
</evidence>
<evidence type="ECO:0000313" key="3">
    <source>
        <dbReference type="Proteomes" id="UP000586918"/>
    </source>
</evidence>
<reference evidence="2 3" key="1">
    <citation type="submission" date="2020-04" db="EMBL/GenBank/DDBJ databases">
        <authorList>
            <person name="Klaysubun C."/>
            <person name="Duangmal K."/>
            <person name="Lipun K."/>
        </authorList>
    </citation>
    <scope>NUCLEOTIDE SEQUENCE [LARGE SCALE GENOMIC DNA]</scope>
    <source>
        <strain evidence="2 3">DSM 45300</strain>
    </source>
</reference>
<evidence type="ECO:0000313" key="2">
    <source>
        <dbReference type="EMBL" id="NMH92385.1"/>
    </source>
</evidence>
<accession>A0A848DIJ1</accession>
<feature type="compositionally biased region" description="Pro residues" evidence="1">
    <location>
        <begin position="81"/>
        <end position="90"/>
    </location>
</feature>
<proteinExistence type="predicted"/>
<dbReference type="EMBL" id="JAAXKZ010000037">
    <property type="protein sequence ID" value="NMH92385.1"/>
    <property type="molecule type" value="Genomic_DNA"/>
</dbReference>